<dbReference type="RefSeq" id="XP_049969248.1">
    <property type="nucleotide sequence ID" value="XM_050114297.1"/>
</dbReference>
<protein>
    <recommendedName>
        <fullName evidence="6">penicillopepsin</fullName>
        <ecNumber evidence="6">3.4.23.20</ecNumber>
    </recommendedName>
</protein>
<feature type="domain" description="Peptidase A1" evidence="16">
    <location>
        <begin position="90"/>
        <end position="392"/>
    </location>
</feature>
<dbReference type="PROSITE" id="PS51767">
    <property type="entry name" value="PEPTIDASE_A1"/>
    <property type="match status" value="1"/>
</dbReference>
<dbReference type="GO" id="GO:0005576">
    <property type="term" value="C:extracellular region"/>
    <property type="evidence" value="ECO:0007669"/>
    <property type="project" value="UniProtKB-SubCell"/>
</dbReference>
<organism evidence="17">
    <name type="scientific">Penicillium oxalicum</name>
    <dbReference type="NCBI Taxonomy" id="69781"/>
    <lineage>
        <taxon>Eukaryota</taxon>
        <taxon>Fungi</taxon>
        <taxon>Dikarya</taxon>
        <taxon>Ascomycota</taxon>
        <taxon>Pezizomycotina</taxon>
        <taxon>Eurotiomycetes</taxon>
        <taxon>Eurotiomycetidae</taxon>
        <taxon>Eurotiales</taxon>
        <taxon>Aspergillaceae</taxon>
        <taxon>Penicillium</taxon>
    </lineage>
</organism>
<name>A0A3G1PVL6_PENOX</name>
<dbReference type="SUPFAM" id="SSF50630">
    <property type="entry name" value="Acid proteases"/>
    <property type="match status" value="1"/>
</dbReference>
<evidence type="ECO:0000256" key="4">
    <source>
        <dbReference type="ARBA" id="ARBA00007447"/>
    </source>
</evidence>
<dbReference type="InterPro" id="IPR001461">
    <property type="entry name" value="Aspartic_peptidase_A1"/>
</dbReference>
<evidence type="ECO:0000256" key="9">
    <source>
        <dbReference type="ARBA" id="ARBA00022750"/>
    </source>
</evidence>
<dbReference type="EMBL" id="MG017513">
    <property type="protein sequence ID" value="AVQ10344.1"/>
    <property type="molecule type" value="mRNA"/>
</dbReference>
<evidence type="ECO:0000256" key="1">
    <source>
        <dbReference type="ARBA" id="ARBA00000043"/>
    </source>
</evidence>
<feature type="active site" evidence="12">
    <location>
        <position position="286"/>
    </location>
</feature>
<dbReference type="InterPro" id="IPR033121">
    <property type="entry name" value="PEPTIDASE_A1"/>
</dbReference>
<dbReference type="InterPro" id="IPR001969">
    <property type="entry name" value="Aspartic_peptidase_AS"/>
</dbReference>
<evidence type="ECO:0000256" key="5">
    <source>
        <dbReference type="ARBA" id="ARBA00011245"/>
    </source>
</evidence>
<evidence type="ECO:0000259" key="16">
    <source>
        <dbReference type="PROSITE" id="PS51767"/>
    </source>
</evidence>
<comment type="function">
    <text evidence="2">Secreted aspartic endopeptidase that allows assimilation of proteinaceous substrates. The scissile peptide bond is attacked by a nucleophilic water molecule activated by two aspartic residues in the active site. Shows a broad primary substrate specificity. Favors hydrophobic residues at the P1 and P1' positions, but can also activate trypsinogen and hydrolyze the B chain of insulin between positions 'Gly-20' and 'Glu-21'.</text>
</comment>
<feature type="active site" evidence="12">
    <location>
        <position position="106"/>
    </location>
</feature>
<comment type="catalytic activity">
    <reaction evidence="1">
        <text>Hydrolysis of proteins with broad specificity similar to that of pepsin A, preferring hydrophobic residues at P1 and P1', but also cleaving 20-Gly-|-Glu-21 in the B chain of insulin. Clots milk, and activates trypsinogen.</text>
        <dbReference type="EC" id="3.4.23.20"/>
    </reaction>
</comment>
<evidence type="ECO:0000256" key="12">
    <source>
        <dbReference type="PIRSR" id="PIRSR601461-1"/>
    </source>
</evidence>
<evidence type="ECO:0000256" key="11">
    <source>
        <dbReference type="ARBA" id="ARBA00023157"/>
    </source>
</evidence>
<dbReference type="GO" id="GO:0004190">
    <property type="term" value="F:aspartic-type endopeptidase activity"/>
    <property type="evidence" value="ECO:0007669"/>
    <property type="project" value="UniProtKB-KW"/>
</dbReference>
<dbReference type="Pfam" id="PF00026">
    <property type="entry name" value="Asp"/>
    <property type="match status" value="1"/>
</dbReference>
<evidence type="ECO:0000256" key="7">
    <source>
        <dbReference type="ARBA" id="ARBA00022525"/>
    </source>
</evidence>
<reference evidence="17" key="1">
    <citation type="submission" date="2017-09" db="EMBL/GenBank/DDBJ databases">
        <title>Improved secretory production of a raw starch-digesting glucoamylase PoxGA15A in Penicillium oxalicum by combination of novelly identified strong promoter and signal peptide through transcriptomic and secretomic analysis.</title>
        <authorList>
            <person name="Wang L."/>
            <person name="Zhao S."/>
            <person name="Chen X."/>
            <person name="Deng Q."/>
            <person name="Li C."/>
            <person name="Feng J."/>
        </authorList>
    </citation>
    <scope>NUCLEOTIDE SEQUENCE</scope>
    <source>
        <strain evidence="17">HP7-1</strain>
    </source>
</reference>
<dbReference type="GeneID" id="74437702"/>
<dbReference type="Gene3D" id="2.40.70.10">
    <property type="entry name" value="Acid Proteases"/>
    <property type="match status" value="2"/>
</dbReference>
<proteinExistence type="evidence at transcript level"/>
<keyword evidence="15" id="KW-0732">Signal</keyword>
<evidence type="ECO:0000256" key="13">
    <source>
        <dbReference type="PIRSR" id="PIRSR601461-2"/>
    </source>
</evidence>
<feature type="disulfide bond" evidence="13">
    <location>
        <begin position="322"/>
        <end position="355"/>
    </location>
</feature>
<keyword evidence="7" id="KW-0964">Secreted</keyword>
<dbReference type="EC" id="3.4.23.20" evidence="6"/>
<accession>A0A3G1PVL6</accession>
<dbReference type="FunFam" id="2.40.70.10:FF:000026">
    <property type="entry name" value="Endothiapepsin"/>
    <property type="match status" value="1"/>
</dbReference>
<evidence type="ECO:0000256" key="8">
    <source>
        <dbReference type="ARBA" id="ARBA00022670"/>
    </source>
</evidence>
<dbReference type="PRINTS" id="PR00792">
    <property type="entry name" value="PEPSIN"/>
</dbReference>
<dbReference type="AlphaFoldDB" id="A0A3G1PVL6"/>
<evidence type="ECO:0000256" key="6">
    <source>
        <dbReference type="ARBA" id="ARBA00013206"/>
    </source>
</evidence>
<dbReference type="PROSITE" id="PS00141">
    <property type="entry name" value="ASP_PROTEASE"/>
    <property type="match status" value="1"/>
</dbReference>
<comment type="subunit">
    <text evidence="5">Monomer.</text>
</comment>
<feature type="signal peptide" evidence="15">
    <location>
        <begin position="1"/>
        <end position="20"/>
    </location>
</feature>
<evidence type="ECO:0000256" key="2">
    <source>
        <dbReference type="ARBA" id="ARBA00002983"/>
    </source>
</evidence>
<dbReference type="KEGG" id="pou:POX_d05452"/>
<keyword evidence="8 14" id="KW-0645">Protease</keyword>
<dbReference type="InterPro" id="IPR034163">
    <property type="entry name" value="Aspergillopepsin-like_cat_dom"/>
</dbReference>
<feature type="chain" id="PRO_5018147821" description="penicillopepsin" evidence="15">
    <location>
        <begin position="21"/>
        <end position="395"/>
    </location>
</feature>
<dbReference type="PANTHER" id="PTHR47966">
    <property type="entry name" value="BETA-SITE APP-CLEAVING ENZYME, ISOFORM A-RELATED"/>
    <property type="match status" value="1"/>
</dbReference>
<dbReference type="InterPro" id="IPR021109">
    <property type="entry name" value="Peptidase_aspartic_dom_sf"/>
</dbReference>
<evidence type="ECO:0000256" key="10">
    <source>
        <dbReference type="ARBA" id="ARBA00022801"/>
    </source>
</evidence>
<keyword evidence="10 14" id="KW-0378">Hydrolase</keyword>
<dbReference type="PANTHER" id="PTHR47966:SF2">
    <property type="entry name" value="ASPERGILLOPEPSIN-1-RELATED"/>
    <property type="match status" value="1"/>
</dbReference>
<keyword evidence="11 13" id="KW-1015">Disulfide bond</keyword>
<evidence type="ECO:0000256" key="3">
    <source>
        <dbReference type="ARBA" id="ARBA00004613"/>
    </source>
</evidence>
<evidence type="ECO:0000256" key="14">
    <source>
        <dbReference type="RuleBase" id="RU000454"/>
    </source>
</evidence>
<dbReference type="GO" id="GO:0006508">
    <property type="term" value="P:proteolysis"/>
    <property type="evidence" value="ECO:0007669"/>
    <property type="project" value="UniProtKB-KW"/>
</dbReference>
<comment type="similarity">
    <text evidence="4 14">Belongs to the peptidase A1 family.</text>
</comment>
<dbReference type="CDD" id="cd06097">
    <property type="entry name" value="Aspergillopepsin_like"/>
    <property type="match status" value="1"/>
</dbReference>
<comment type="subcellular location">
    <subcellularLocation>
        <location evidence="3">Secreted</location>
    </subcellularLocation>
</comment>
<evidence type="ECO:0000313" key="17">
    <source>
        <dbReference type="EMBL" id="AVQ10344.1"/>
    </source>
</evidence>
<dbReference type="FunFam" id="2.40.70.10:FF:000024">
    <property type="entry name" value="Endothiapepsin"/>
    <property type="match status" value="1"/>
</dbReference>
<evidence type="ECO:0000256" key="15">
    <source>
        <dbReference type="SAM" id="SignalP"/>
    </source>
</evidence>
<keyword evidence="9 14" id="KW-0064">Aspartyl protease</keyword>
<sequence length="395" mass="40844">MVVFSKVTAVLASLAVVSSAMPTGDAAKASPKANFSIKQTVRPGSKKVVNLPAMYAASIAKYGGKVPQSVKAAAAAGTAITTPTENDEEYLTPVTVGGSTLNLDFDTGSADLWVFSSQLPSSETQGHDIYRPSRNARKLSGYTWSISYGDGSTASGNVYKDTVTVGGVTASSQAVEAAQTVSQQFVQNAGNDGLLGLAFSSINTVQPQAQTTFFDTVQSQLDSPLFAVTLKHNAPGTYDFGFIDNSKYTGQLAYTPVDNSQGFWSFTADSYSAGSAQGGSIQGIADTGTTLLLLDDSVVDNYYSQVEGANSDSSAGGITVPCDAQLPDFVVSIAGYDAVVPGSLINYAPLSGNTCFGGIQSNSGIGFSIFGDIFLKSQYVVFDASGPQLGFAAQA</sequence>